<dbReference type="CDD" id="cd00844">
    <property type="entry name" value="MPP_Dbr1_N"/>
    <property type="match status" value="1"/>
</dbReference>
<feature type="region of interest" description="Disordered" evidence="13">
    <location>
        <begin position="441"/>
        <end position="461"/>
    </location>
</feature>
<dbReference type="InterPro" id="IPR007708">
    <property type="entry name" value="DBR1_C"/>
</dbReference>
<dbReference type="GO" id="GO:0000398">
    <property type="term" value="P:mRNA splicing, via spliceosome"/>
    <property type="evidence" value="ECO:0007669"/>
    <property type="project" value="TreeGrafter"/>
</dbReference>
<evidence type="ECO:0000256" key="4">
    <source>
        <dbReference type="ARBA" id="ARBA00004123"/>
    </source>
</evidence>
<dbReference type="PANTHER" id="PTHR12849:SF0">
    <property type="entry name" value="LARIAT DEBRANCHING ENZYME"/>
    <property type="match status" value="1"/>
</dbReference>
<keyword evidence="6" id="KW-0507">mRNA processing</keyword>
<gene>
    <name evidence="15" type="ORF">SeMB42_g00493</name>
</gene>
<accession>A0A507DSP4</accession>
<keyword evidence="11" id="KW-0464">Manganese</keyword>
<feature type="compositionally biased region" description="Basic and acidic residues" evidence="13">
    <location>
        <begin position="272"/>
        <end position="283"/>
    </location>
</feature>
<evidence type="ECO:0000256" key="1">
    <source>
        <dbReference type="ARBA" id="ARBA00001936"/>
    </source>
</evidence>
<evidence type="ECO:0000256" key="6">
    <source>
        <dbReference type="ARBA" id="ARBA00022664"/>
    </source>
</evidence>
<evidence type="ECO:0000259" key="14">
    <source>
        <dbReference type="SMART" id="SM01124"/>
    </source>
</evidence>
<dbReference type="InterPro" id="IPR029052">
    <property type="entry name" value="Metallo-depent_PP-like"/>
</dbReference>
<dbReference type="AlphaFoldDB" id="A0A507DSP4"/>
<dbReference type="InterPro" id="IPR041816">
    <property type="entry name" value="Dbr1_N"/>
</dbReference>
<dbReference type="FunFam" id="3.60.21.10:FF:000035">
    <property type="entry name" value="Lariat debranching enzyme"/>
    <property type="match status" value="1"/>
</dbReference>
<dbReference type="Gene3D" id="3.60.21.10">
    <property type="match status" value="1"/>
</dbReference>
<evidence type="ECO:0000256" key="9">
    <source>
        <dbReference type="ARBA" id="ARBA00022833"/>
    </source>
</evidence>
<keyword evidence="16" id="KW-1185">Reference proteome</keyword>
<feature type="region of interest" description="Disordered" evidence="13">
    <location>
        <begin position="239"/>
        <end position="258"/>
    </location>
</feature>
<dbReference type="InterPro" id="IPR004843">
    <property type="entry name" value="Calcineurin-like_PHP"/>
</dbReference>
<keyword evidence="8" id="KW-0378">Hydrolase</keyword>
<evidence type="ECO:0000256" key="7">
    <source>
        <dbReference type="ARBA" id="ARBA00022723"/>
    </source>
</evidence>
<feature type="region of interest" description="Disordered" evidence="13">
    <location>
        <begin position="630"/>
        <end position="654"/>
    </location>
</feature>
<dbReference type="EMBL" id="QEAN01000010">
    <property type="protein sequence ID" value="TPX53978.1"/>
    <property type="molecule type" value="Genomic_DNA"/>
</dbReference>
<evidence type="ECO:0000256" key="5">
    <source>
        <dbReference type="ARBA" id="ARBA00006045"/>
    </source>
</evidence>
<feature type="compositionally biased region" description="Low complexity" evidence="13">
    <location>
        <begin position="239"/>
        <end position="257"/>
    </location>
</feature>
<evidence type="ECO:0000256" key="13">
    <source>
        <dbReference type="SAM" id="MobiDB-lite"/>
    </source>
</evidence>
<comment type="caution">
    <text evidence="15">The sequence shown here is derived from an EMBL/GenBank/DDBJ whole genome shotgun (WGS) entry which is preliminary data.</text>
</comment>
<comment type="cofactor">
    <cofactor evidence="1">
        <name>Mn(2+)</name>
        <dbReference type="ChEBI" id="CHEBI:29035"/>
    </cofactor>
</comment>
<dbReference type="GO" id="GO:0005634">
    <property type="term" value="C:nucleus"/>
    <property type="evidence" value="ECO:0007669"/>
    <property type="project" value="UniProtKB-SubCell"/>
</dbReference>
<comment type="cofactor">
    <cofactor evidence="2">
        <name>Zn(2+)</name>
        <dbReference type="ChEBI" id="CHEBI:29105"/>
    </cofactor>
</comment>
<dbReference type="Proteomes" id="UP000317494">
    <property type="component" value="Unassembled WGS sequence"/>
</dbReference>
<feature type="region of interest" description="Disordered" evidence="13">
    <location>
        <begin position="263"/>
        <end position="306"/>
    </location>
</feature>
<evidence type="ECO:0000256" key="2">
    <source>
        <dbReference type="ARBA" id="ARBA00001947"/>
    </source>
</evidence>
<dbReference type="GO" id="GO:0008419">
    <property type="term" value="F:RNA lariat debranching enzyme activity"/>
    <property type="evidence" value="ECO:0007669"/>
    <property type="project" value="TreeGrafter"/>
</dbReference>
<feature type="compositionally biased region" description="Low complexity" evidence="13">
    <location>
        <begin position="502"/>
        <end position="514"/>
    </location>
</feature>
<feature type="compositionally biased region" description="Basic and acidic residues" evidence="13">
    <location>
        <begin position="446"/>
        <end position="458"/>
    </location>
</feature>
<dbReference type="Pfam" id="PF00149">
    <property type="entry name" value="Metallophos"/>
    <property type="match status" value="1"/>
</dbReference>
<feature type="compositionally biased region" description="Polar residues" evidence="13">
    <location>
        <begin position="284"/>
        <end position="303"/>
    </location>
</feature>
<sequence length="654" mass="73512">MRIAVQGCLHGELDTIYQILHRIEHQQNVKVDLLIVCGDFQTPRNEVDLAAMSIKDKYRDMGTFWKYYSGQVVAPYPTLFIGGNHEASNYLYELYHGGWVAKNIYFMGFANIIRFGPLRIGGLSGIYNSREYDLGFYEPQPFNNFDKISIYHVRKFNVYRLAQVKAPLDFFLSHDWPRGIAEHGNQRRLLSIKKFLEQEIKNNTLGSFPAEFLLKRLKPAYWFSAHLHVKFAAIVRHSPSNTSQSSANSTTVTSANPDEIQLTEGVDDDEDGIAHDSNKDRLESTPTVSADRNHSPLPSNGTGNPIAREVYKPTDSTTALDHSSTRAKARGNKLIHHGKLVKEDFPSKTRFLSLDKVIPGRHFLQVMEFDTDEIEGPFDFSYDQEWLAVVKATNSFFSNKRQQPDLPRDEIIAKDIEAARRWVQEHVPNLNIPNNFVQTAPPFDPKTAKRNVDREYGHSKPYSNPQTVEYCRMLDVVNCINPDGLLPVMPPSYSPIKDNSVLPSSDPLDAADADPVPPTLDSSNDDAFLLQRPFSTVNELHSSNPLHDIPVEMSLEHETYHDGGDTSTQRLGEISMSQDNSNNDDSHDSIELGEFMEDDEGELLADDLAVDHGNDVGLGADIHLGFGDDMVGGEDYGDEGDPILEDLERNSSAD</sequence>
<comment type="subcellular location">
    <subcellularLocation>
        <location evidence="4">Nucleus</location>
    </subcellularLocation>
</comment>
<keyword evidence="7" id="KW-0479">Metal-binding</keyword>
<dbReference type="SMART" id="SM01124">
    <property type="entry name" value="DBR1"/>
    <property type="match status" value="1"/>
</dbReference>
<evidence type="ECO:0000256" key="12">
    <source>
        <dbReference type="ARBA" id="ARBA00023242"/>
    </source>
</evidence>
<keyword evidence="10" id="KW-0408">Iron</keyword>
<proteinExistence type="inferred from homology"/>
<feature type="region of interest" description="Disordered" evidence="13">
    <location>
        <begin position="497"/>
        <end position="525"/>
    </location>
</feature>
<dbReference type="Pfam" id="PF05011">
    <property type="entry name" value="DBR1"/>
    <property type="match status" value="1"/>
</dbReference>
<keyword evidence="12" id="KW-0539">Nucleus</keyword>
<name>A0A507DSP4_9FUNG</name>
<dbReference type="GO" id="GO:0046872">
    <property type="term" value="F:metal ion binding"/>
    <property type="evidence" value="ECO:0007669"/>
    <property type="project" value="UniProtKB-KW"/>
</dbReference>
<evidence type="ECO:0000256" key="8">
    <source>
        <dbReference type="ARBA" id="ARBA00022801"/>
    </source>
</evidence>
<evidence type="ECO:0000256" key="3">
    <source>
        <dbReference type="ARBA" id="ARBA00001954"/>
    </source>
</evidence>
<dbReference type="PANTHER" id="PTHR12849">
    <property type="entry name" value="RNA LARIAT DEBRANCHING ENZYME"/>
    <property type="match status" value="1"/>
</dbReference>
<keyword evidence="9" id="KW-0862">Zinc</keyword>
<evidence type="ECO:0000313" key="16">
    <source>
        <dbReference type="Proteomes" id="UP000317494"/>
    </source>
</evidence>
<protein>
    <recommendedName>
        <fullName evidence="14">Lariat debranching enzyme C-terminal domain-containing protein</fullName>
    </recommendedName>
</protein>
<dbReference type="SUPFAM" id="SSF56300">
    <property type="entry name" value="Metallo-dependent phosphatases"/>
    <property type="match status" value="1"/>
</dbReference>
<dbReference type="STRING" id="286115.A0A507DSP4"/>
<feature type="compositionally biased region" description="Acidic residues" evidence="13">
    <location>
        <begin position="631"/>
        <end position="645"/>
    </location>
</feature>
<comment type="cofactor">
    <cofactor evidence="3">
        <name>Fe(2+)</name>
        <dbReference type="ChEBI" id="CHEBI:29033"/>
    </cofactor>
</comment>
<evidence type="ECO:0000256" key="10">
    <source>
        <dbReference type="ARBA" id="ARBA00023004"/>
    </source>
</evidence>
<reference evidence="15 16" key="1">
    <citation type="journal article" date="2019" name="Sci. Rep.">
        <title>Comparative genomics of chytrid fungi reveal insights into the obligate biotrophic and pathogenic lifestyle of Synchytrium endobioticum.</title>
        <authorList>
            <person name="van de Vossenberg B.T.L.H."/>
            <person name="Warris S."/>
            <person name="Nguyen H.D.T."/>
            <person name="van Gent-Pelzer M.P.E."/>
            <person name="Joly D.L."/>
            <person name="van de Geest H.C."/>
            <person name="Bonants P.J.M."/>
            <person name="Smith D.S."/>
            <person name="Levesque C.A."/>
            <person name="van der Lee T.A.J."/>
        </authorList>
    </citation>
    <scope>NUCLEOTIDE SEQUENCE [LARGE SCALE GENOMIC DNA]</scope>
    <source>
        <strain evidence="15 16">MB42</strain>
    </source>
</reference>
<organism evidence="15 16">
    <name type="scientific">Synchytrium endobioticum</name>
    <dbReference type="NCBI Taxonomy" id="286115"/>
    <lineage>
        <taxon>Eukaryota</taxon>
        <taxon>Fungi</taxon>
        <taxon>Fungi incertae sedis</taxon>
        <taxon>Chytridiomycota</taxon>
        <taxon>Chytridiomycota incertae sedis</taxon>
        <taxon>Chytridiomycetes</taxon>
        <taxon>Synchytriales</taxon>
        <taxon>Synchytriaceae</taxon>
        <taxon>Synchytrium</taxon>
    </lineage>
</organism>
<dbReference type="VEuPathDB" id="FungiDB:SeMB42_g00493"/>
<evidence type="ECO:0000313" key="15">
    <source>
        <dbReference type="EMBL" id="TPX53978.1"/>
    </source>
</evidence>
<comment type="similarity">
    <text evidence="5">Belongs to the lariat debranching enzyme family.</text>
</comment>
<feature type="domain" description="Lariat debranching enzyme C-terminal" evidence="14">
    <location>
        <begin position="341"/>
        <end position="480"/>
    </location>
</feature>
<evidence type="ECO:0000256" key="11">
    <source>
        <dbReference type="ARBA" id="ARBA00023211"/>
    </source>
</evidence>